<dbReference type="Pfam" id="PF13738">
    <property type="entry name" value="Pyr_redox_3"/>
    <property type="match status" value="1"/>
</dbReference>
<feature type="binding site" evidence="5">
    <location>
        <position position="42"/>
    </location>
    <ligand>
        <name>FAD</name>
        <dbReference type="ChEBI" id="CHEBI:57692"/>
    </ligand>
</feature>
<feature type="binding site" evidence="5">
    <location>
        <position position="34"/>
    </location>
    <ligand>
        <name>FAD</name>
        <dbReference type="ChEBI" id="CHEBI:57692"/>
    </ligand>
</feature>
<organism evidence="6 7">
    <name type="scientific">Sulfobacillus benefaciens</name>
    <dbReference type="NCBI Taxonomy" id="453960"/>
    <lineage>
        <taxon>Bacteria</taxon>
        <taxon>Bacillati</taxon>
        <taxon>Bacillota</taxon>
        <taxon>Clostridia</taxon>
        <taxon>Eubacteriales</taxon>
        <taxon>Clostridiales Family XVII. Incertae Sedis</taxon>
        <taxon>Sulfobacillus</taxon>
    </lineage>
</organism>
<protein>
    <recommendedName>
        <fullName evidence="5">Ferredoxin--NADP reductase</fullName>
        <shortName evidence="5">FNR</shortName>
        <shortName evidence="5">Fd-NADP(+) reductase</shortName>
        <ecNumber evidence="5">1.18.1.2</ecNumber>
    </recommendedName>
</protein>
<evidence type="ECO:0000256" key="4">
    <source>
        <dbReference type="ARBA" id="ARBA00023002"/>
    </source>
</evidence>
<evidence type="ECO:0000256" key="5">
    <source>
        <dbReference type="HAMAP-Rule" id="MF_01685"/>
    </source>
</evidence>
<feature type="binding site" evidence="5">
    <location>
        <position position="87"/>
    </location>
    <ligand>
        <name>FAD</name>
        <dbReference type="ChEBI" id="CHEBI:57692"/>
    </ligand>
</feature>
<feature type="binding site" evidence="5">
    <location>
        <position position="47"/>
    </location>
    <ligand>
        <name>FAD</name>
        <dbReference type="ChEBI" id="CHEBI:57692"/>
    </ligand>
</feature>
<dbReference type="Gene3D" id="3.50.50.60">
    <property type="entry name" value="FAD/NAD(P)-binding domain"/>
    <property type="match status" value="2"/>
</dbReference>
<evidence type="ECO:0000256" key="2">
    <source>
        <dbReference type="ARBA" id="ARBA00022827"/>
    </source>
</evidence>
<feature type="binding site" evidence="5">
    <location>
        <position position="325"/>
    </location>
    <ligand>
        <name>FAD</name>
        <dbReference type="ChEBI" id="CHEBI:57692"/>
    </ligand>
</feature>
<evidence type="ECO:0000313" key="6">
    <source>
        <dbReference type="EMBL" id="PSR29154.1"/>
    </source>
</evidence>
<sequence>MTNRADVLIVGGGPVGLFGAALASLHGMRVKIVEALPRLGGQLTAVYPEKKIYDVAGFRGVRAQDFAETLIAQALDYEPEIVTNEMVERVEQEDEDTFSVVTNRGRHLTRTVLLTVGIGSFSPRPIPAAGADRFLDRGVYYFMPFLDRFRGRRVAVVGGGDSAVDWAIALSQVAGRVYLIHRRKEFRAQSHSVQQLHRLANVEVMVPVEVRRIEGDEWIRQLSIEWTEYERHETLSIDALVSGLGFVPKLGPLKSWPLEWDGVRIRVQPNTMETSIPRIFAAGDVVSYPGKVFLIVAGFGEIGIAVARIRQVLNPKLSSHLPHSSNMDLTKPPVLG</sequence>
<accession>A0A2T2X3T3</accession>
<gene>
    <name evidence="6" type="ORF">C7B43_09100</name>
</gene>
<comment type="subunit">
    <text evidence="5">Homodimer.</text>
</comment>
<comment type="cofactor">
    <cofactor evidence="5">
        <name>FAD</name>
        <dbReference type="ChEBI" id="CHEBI:57692"/>
    </cofactor>
    <text evidence="5">Binds 1 FAD per subunit.</text>
</comment>
<comment type="caution">
    <text evidence="5">Lacks conserved residue(s) required for the propagation of feature annotation.</text>
</comment>
<keyword evidence="4 5" id="KW-0560">Oxidoreductase</keyword>
<name>A0A2T2X3T3_9FIRM</name>
<evidence type="ECO:0000256" key="3">
    <source>
        <dbReference type="ARBA" id="ARBA00022857"/>
    </source>
</evidence>
<dbReference type="InterPro" id="IPR036188">
    <property type="entry name" value="FAD/NAD-bd_sf"/>
</dbReference>
<dbReference type="Pfam" id="PF12831">
    <property type="entry name" value="FAD_oxidored"/>
    <property type="match status" value="1"/>
</dbReference>
<dbReference type="EC" id="1.18.1.2" evidence="5"/>
<keyword evidence="2 5" id="KW-0274">FAD</keyword>
<dbReference type="AlphaFoldDB" id="A0A2T2X3T3"/>
<dbReference type="EMBL" id="PXYT01000017">
    <property type="protein sequence ID" value="PSR29154.1"/>
    <property type="molecule type" value="Genomic_DNA"/>
</dbReference>
<comment type="similarity">
    <text evidence="5">Belongs to the ferredoxin--NADP reductase type 2 family.</text>
</comment>
<evidence type="ECO:0000256" key="1">
    <source>
        <dbReference type="ARBA" id="ARBA00022630"/>
    </source>
</evidence>
<keyword evidence="1 5" id="KW-0285">Flavoprotein</keyword>
<dbReference type="InterPro" id="IPR022890">
    <property type="entry name" value="Fd--NADP_Rdtase_type_2"/>
</dbReference>
<comment type="caution">
    <text evidence="6">The sequence shown here is derived from an EMBL/GenBank/DDBJ whole genome shotgun (WGS) entry which is preliminary data.</text>
</comment>
<reference evidence="6 7" key="1">
    <citation type="journal article" date="2014" name="BMC Genomics">
        <title>Comparison of environmental and isolate Sulfobacillus genomes reveals diverse carbon, sulfur, nitrogen, and hydrogen metabolisms.</title>
        <authorList>
            <person name="Justice N.B."/>
            <person name="Norman A."/>
            <person name="Brown C.T."/>
            <person name="Singh A."/>
            <person name="Thomas B.C."/>
            <person name="Banfield J.F."/>
        </authorList>
    </citation>
    <scope>NUCLEOTIDE SEQUENCE [LARGE SCALE GENOMIC DNA]</scope>
    <source>
        <strain evidence="6">AMDSBA1</strain>
    </source>
</reference>
<comment type="catalytic activity">
    <reaction evidence="5">
        <text>2 reduced [2Fe-2S]-[ferredoxin] + NADP(+) + H(+) = 2 oxidized [2Fe-2S]-[ferredoxin] + NADPH</text>
        <dbReference type="Rhea" id="RHEA:20125"/>
        <dbReference type="Rhea" id="RHEA-COMP:10000"/>
        <dbReference type="Rhea" id="RHEA-COMP:10001"/>
        <dbReference type="ChEBI" id="CHEBI:15378"/>
        <dbReference type="ChEBI" id="CHEBI:33737"/>
        <dbReference type="ChEBI" id="CHEBI:33738"/>
        <dbReference type="ChEBI" id="CHEBI:57783"/>
        <dbReference type="ChEBI" id="CHEBI:58349"/>
        <dbReference type="EC" id="1.18.1.2"/>
    </reaction>
</comment>
<proteinExistence type="inferred from homology"/>
<dbReference type="PRINTS" id="PR00469">
    <property type="entry name" value="PNDRDTASEII"/>
</dbReference>
<dbReference type="InterPro" id="IPR050097">
    <property type="entry name" value="Ferredoxin-NADP_redctase_2"/>
</dbReference>
<feature type="binding site" evidence="5">
    <location>
        <position position="284"/>
    </location>
    <ligand>
        <name>FAD</name>
        <dbReference type="ChEBI" id="CHEBI:57692"/>
    </ligand>
</feature>
<dbReference type="GO" id="GO:0050660">
    <property type="term" value="F:flavin adenine dinucleotide binding"/>
    <property type="evidence" value="ECO:0007669"/>
    <property type="project" value="UniProtKB-UniRule"/>
</dbReference>
<dbReference type="GO" id="GO:0004324">
    <property type="term" value="F:ferredoxin-NADP+ reductase activity"/>
    <property type="evidence" value="ECO:0007669"/>
    <property type="project" value="UniProtKB-UniRule"/>
</dbReference>
<keyword evidence="3 5" id="KW-0521">NADP</keyword>
<feature type="binding site" evidence="5">
    <location>
        <position position="121"/>
    </location>
    <ligand>
        <name>FAD</name>
        <dbReference type="ChEBI" id="CHEBI:57692"/>
    </ligand>
</feature>
<dbReference type="PANTHER" id="PTHR48105">
    <property type="entry name" value="THIOREDOXIN REDUCTASE 1-RELATED-RELATED"/>
    <property type="match status" value="1"/>
</dbReference>
<dbReference type="PRINTS" id="PR00368">
    <property type="entry name" value="FADPNR"/>
</dbReference>
<dbReference type="SUPFAM" id="SSF51905">
    <property type="entry name" value="FAD/NAD(P)-binding domain"/>
    <property type="match status" value="1"/>
</dbReference>
<dbReference type="HAMAP" id="MF_01685">
    <property type="entry name" value="FENR2"/>
    <property type="match status" value="1"/>
</dbReference>
<dbReference type="GO" id="GO:0050661">
    <property type="term" value="F:NADP binding"/>
    <property type="evidence" value="ECO:0007669"/>
    <property type="project" value="UniProtKB-UniRule"/>
</dbReference>
<evidence type="ECO:0000313" key="7">
    <source>
        <dbReference type="Proteomes" id="UP000242699"/>
    </source>
</evidence>
<dbReference type="Proteomes" id="UP000242699">
    <property type="component" value="Unassembled WGS sequence"/>
</dbReference>